<comment type="caution">
    <text evidence="6">The sequence shown here is derived from an EMBL/GenBank/DDBJ whole genome shotgun (WGS) entry which is preliminary data.</text>
</comment>
<dbReference type="OrthoDB" id="9809061at2"/>
<evidence type="ECO:0000256" key="3">
    <source>
        <dbReference type="ARBA" id="ARBA00022845"/>
    </source>
</evidence>
<reference evidence="6 7" key="1">
    <citation type="submission" date="2018-09" db="EMBL/GenBank/DDBJ databases">
        <title>Cohnella cavernae sp. nov., isolated from a karst cave.</title>
        <authorList>
            <person name="Zhu H."/>
        </authorList>
    </citation>
    <scope>NUCLEOTIDE SEQUENCE [LARGE SCALE GENOMIC DNA]</scope>
    <source>
        <strain evidence="6 7">K2E09-144</strain>
    </source>
</reference>
<evidence type="ECO:0000256" key="5">
    <source>
        <dbReference type="HAMAP-Rule" id="MF_00167"/>
    </source>
</evidence>
<dbReference type="InterPro" id="IPR036107">
    <property type="entry name" value="CsrA_sf"/>
</dbReference>
<name>A0A398CIZ4_9BACL</name>
<comment type="similarity">
    <text evidence="5">Belongs to the CsrA/RsmA family.</text>
</comment>
<evidence type="ECO:0000256" key="4">
    <source>
        <dbReference type="ARBA" id="ARBA00022884"/>
    </source>
</evidence>
<dbReference type="GO" id="GO:0006109">
    <property type="term" value="P:regulation of carbohydrate metabolic process"/>
    <property type="evidence" value="ECO:0007669"/>
    <property type="project" value="InterPro"/>
</dbReference>
<gene>
    <name evidence="5 6" type="primary">csrA</name>
    <name evidence="6" type="ORF">D3H35_14965</name>
</gene>
<dbReference type="GO" id="GO:0044781">
    <property type="term" value="P:bacterial-type flagellum organization"/>
    <property type="evidence" value="ECO:0007669"/>
    <property type="project" value="UniProtKB-KW"/>
</dbReference>
<dbReference type="PANTHER" id="PTHR34984">
    <property type="entry name" value="CARBON STORAGE REGULATOR"/>
    <property type="match status" value="1"/>
</dbReference>
<dbReference type="HAMAP" id="MF_00167">
    <property type="entry name" value="CsrA"/>
    <property type="match status" value="1"/>
</dbReference>
<dbReference type="NCBIfam" id="TIGR00202">
    <property type="entry name" value="csrA"/>
    <property type="match status" value="1"/>
</dbReference>
<keyword evidence="1 5" id="KW-0963">Cytoplasm</keyword>
<dbReference type="GO" id="GO:0045947">
    <property type="term" value="P:negative regulation of translational initiation"/>
    <property type="evidence" value="ECO:0007669"/>
    <property type="project" value="UniProtKB-UniRule"/>
</dbReference>
<dbReference type="Proteomes" id="UP000266340">
    <property type="component" value="Unassembled WGS sequence"/>
</dbReference>
<keyword evidence="3 5" id="KW-0810">Translation regulation</keyword>
<accession>A0A398CIZ4</accession>
<organism evidence="6 7">
    <name type="scientific">Cohnella faecalis</name>
    <dbReference type="NCBI Taxonomy" id="2315694"/>
    <lineage>
        <taxon>Bacteria</taxon>
        <taxon>Bacillati</taxon>
        <taxon>Bacillota</taxon>
        <taxon>Bacilli</taxon>
        <taxon>Bacillales</taxon>
        <taxon>Paenibacillaceae</taxon>
        <taxon>Cohnella</taxon>
    </lineage>
</organism>
<comment type="subunit">
    <text evidence="5">Homodimer; the beta-strands of each monomer intercalate to form a hydrophobic core, while the alpha-helices form wings that extend away from the core.</text>
</comment>
<dbReference type="AlphaFoldDB" id="A0A398CIZ4"/>
<evidence type="ECO:0000256" key="1">
    <source>
        <dbReference type="ARBA" id="ARBA00022490"/>
    </source>
</evidence>
<evidence type="ECO:0000256" key="2">
    <source>
        <dbReference type="ARBA" id="ARBA00022491"/>
    </source>
</evidence>
<sequence>MLILTRKEGQSIIINNNIEILISSIDGEQVKIGINAPQEVHILRKEVYDAVQLSNKAAVSAKIDTSTLKKLPNPKK</sequence>
<dbReference type="GO" id="GO:0005829">
    <property type="term" value="C:cytosol"/>
    <property type="evidence" value="ECO:0007669"/>
    <property type="project" value="TreeGrafter"/>
</dbReference>
<dbReference type="NCBIfam" id="NF002469">
    <property type="entry name" value="PRK01712.1"/>
    <property type="match status" value="1"/>
</dbReference>
<dbReference type="Gene3D" id="2.60.40.4380">
    <property type="entry name" value="Translational regulator CsrA"/>
    <property type="match status" value="1"/>
</dbReference>
<dbReference type="FunFam" id="2.60.40.4380:FF:000002">
    <property type="entry name" value="Translational regulator CsrA"/>
    <property type="match status" value="1"/>
</dbReference>
<comment type="function">
    <text evidence="5">A translational regulator that binds mRNA to regulate translation initiation and/or mRNA stability. Usually binds in the 5'-UTR at or near the Shine-Dalgarno sequence preventing ribosome-binding, thus repressing translation. Its main target seems to be the major flagellin gene, while its function is anatagonized by FliW.</text>
</comment>
<comment type="subcellular location">
    <subcellularLocation>
        <location evidence="5">Cytoplasm</location>
    </subcellularLocation>
</comment>
<evidence type="ECO:0000313" key="7">
    <source>
        <dbReference type="Proteomes" id="UP000266340"/>
    </source>
</evidence>
<evidence type="ECO:0000313" key="6">
    <source>
        <dbReference type="EMBL" id="RIE02062.1"/>
    </source>
</evidence>
<proteinExistence type="inferred from homology"/>
<dbReference type="Pfam" id="PF02599">
    <property type="entry name" value="CsrA"/>
    <property type="match status" value="1"/>
</dbReference>
<keyword evidence="5" id="KW-1005">Bacterial flagellum biogenesis</keyword>
<dbReference type="GO" id="GO:0048027">
    <property type="term" value="F:mRNA 5'-UTR binding"/>
    <property type="evidence" value="ECO:0007669"/>
    <property type="project" value="UniProtKB-UniRule"/>
</dbReference>
<dbReference type="GO" id="GO:0006402">
    <property type="term" value="P:mRNA catabolic process"/>
    <property type="evidence" value="ECO:0007669"/>
    <property type="project" value="InterPro"/>
</dbReference>
<keyword evidence="7" id="KW-1185">Reference proteome</keyword>
<dbReference type="PANTHER" id="PTHR34984:SF1">
    <property type="entry name" value="CARBON STORAGE REGULATOR"/>
    <property type="match status" value="1"/>
</dbReference>
<dbReference type="SUPFAM" id="SSF117130">
    <property type="entry name" value="CsrA-like"/>
    <property type="match status" value="1"/>
</dbReference>
<keyword evidence="4 5" id="KW-0694">RNA-binding</keyword>
<dbReference type="GO" id="GO:1902208">
    <property type="term" value="P:regulation of bacterial-type flagellum assembly"/>
    <property type="evidence" value="ECO:0007669"/>
    <property type="project" value="UniProtKB-UniRule"/>
</dbReference>
<dbReference type="InterPro" id="IPR003751">
    <property type="entry name" value="CsrA"/>
</dbReference>
<dbReference type="RefSeq" id="WP_119150102.1">
    <property type="nucleotide sequence ID" value="NZ_JBHSOV010000009.1"/>
</dbReference>
<dbReference type="EMBL" id="QXJM01000039">
    <property type="protein sequence ID" value="RIE02062.1"/>
    <property type="molecule type" value="Genomic_DNA"/>
</dbReference>
<protein>
    <recommendedName>
        <fullName evidence="5">Translational regulator CsrA</fullName>
    </recommendedName>
</protein>
<keyword evidence="2 5" id="KW-0678">Repressor</keyword>